<reference evidence="3" key="1">
    <citation type="journal article" date="2019" name="Int. J. Syst. Evol. Microbiol.">
        <title>The Global Catalogue of Microorganisms (GCM) 10K type strain sequencing project: providing services to taxonomists for standard genome sequencing and annotation.</title>
        <authorList>
            <consortium name="The Broad Institute Genomics Platform"/>
            <consortium name="The Broad Institute Genome Sequencing Center for Infectious Disease"/>
            <person name="Wu L."/>
            <person name="Ma J."/>
        </authorList>
    </citation>
    <scope>NUCLEOTIDE SEQUENCE [LARGE SCALE GENOMIC DNA]</scope>
    <source>
        <strain evidence="3">KCTC 13528</strain>
    </source>
</reference>
<keyword evidence="1" id="KW-0812">Transmembrane</keyword>
<evidence type="ECO:0000313" key="2">
    <source>
        <dbReference type="EMBL" id="MFD2910345.1"/>
    </source>
</evidence>
<comment type="caution">
    <text evidence="2">The sequence shown here is derived from an EMBL/GenBank/DDBJ whole genome shotgun (WGS) entry which is preliminary data.</text>
</comment>
<keyword evidence="1" id="KW-1133">Transmembrane helix</keyword>
<organism evidence="2 3">
    <name type="scientific">Jeotgalibacillus terrae</name>
    <dbReference type="NCBI Taxonomy" id="587735"/>
    <lineage>
        <taxon>Bacteria</taxon>
        <taxon>Bacillati</taxon>
        <taxon>Bacillota</taxon>
        <taxon>Bacilli</taxon>
        <taxon>Bacillales</taxon>
        <taxon>Caryophanaceae</taxon>
        <taxon>Jeotgalibacillus</taxon>
    </lineage>
</organism>
<proteinExistence type="predicted"/>
<dbReference type="InterPro" id="IPR012341">
    <property type="entry name" value="6hp_glycosidase-like_sf"/>
</dbReference>
<gene>
    <name evidence="2" type="ORF">ACFS5P_00500</name>
</gene>
<sequence length="318" mass="37237">MKKSIWIITVLFILIGAIGVMLMMKPDDDTYWSAESFHDIAETHYLTDYGKIRSYGMDESEQYLLESTGLYIQWLANQQLAEEVANQLHVIEREFLVENNGEQFLAWKIEGQEPARTNAWIDDARVLPYMENKAHVIQSIEENQVKDGMVADFYDWEHQQSSNRVVLSYGMEEFEDLNLGGMKQLYKKAAQADHIFYDEFYLIEEENFDQADEVHMVDQLLIALELEELSLSDDQFWNWLQNEWETERSISGRYDRNQLKGNSIESGAVYGIAAELARQKGNSELAEEWKQRGFDLVYRSDGDYGEVHFFDLIWNAPW</sequence>
<accession>A0ABW5ZCW8</accession>
<evidence type="ECO:0000313" key="3">
    <source>
        <dbReference type="Proteomes" id="UP001597561"/>
    </source>
</evidence>
<dbReference type="Proteomes" id="UP001597561">
    <property type="component" value="Unassembled WGS sequence"/>
</dbReference>
<evidence type="ECO:0000256" key="1">
    <source>
        <dbReference type="SAM" id="Phobius"/>
    </source>
</evidence>
<dbReference type="RefSeq" id="WP_204728102.1">
    <property type="nucleotide sequence ID" value="NZ_JAFBDK010000002.1"/>
</dbReference>
<keyword evidence="1" id="KW-0472">Membrane</keyword>
<name>A0ABW5ZCW8_9BACL</name>
<dbReference type="EMBL" id="JBHUPG010000001">
    <property type="protein sequence ID" value="MFD2910345.1"/>
    <property type="molecule type" value="Genomic_DNA"/>
</dbReference>
<keyword evidence="3" id="KW-1185">Reference proteome</keyword>
<feature type="transmembrane region" description="Helical" evidence="1">
    <location>
        <begin position="6"/>
        <end position="24"/>
    </location>
</feature>
<dbReference type="Gene3D" id="1.50.10.10">
    <property type="match status" value="1"/>
</dbReference>
<protein>
    <submittedName>
        <fullName evidence="2">Uncharacterized protein</fullName>
    </submittedName>
</protein>